<dbReference type="Proteomes" id="UP000254280">
    <property type="component" value="Unassembled WGS sequence"/>
</dbReference>
<dbReference type="EMBL" id="UGSS01000002">
    <property type="protein sequence ID" value="SUB32761.1"/>
    <property type="molecule type" value="Genomic_DNA"/>
</dbReference>
<evidence type="ECO:0000313" key="4">
    <source>
        <dbReference type="EMBL" id="SUB32761.1"/>
    </source>
</evidence>
<protein>
    <submittedName>
        <fullName evidence="4">Glycosyl transferase, family 2 protein</fullName>
        <ecNumber evidence="4">2.4.1.212</ecNumber>
    </submittedName>
</protein>
<dbReference type="PANTHER" id="PTHR22916:SF51">
    <property type="entry name" value="GLYCOSYLTRANSFERASE EPSH-RELATED"/>
    <property type="match status" value="1"/>
</dbReference>
<dbReference type="Pfam" id="PF00535">
    <property type="entry name" value="Glycos_transf_2"/>
    <property type="match status" value="1"/>
</dbReference>
<accession>A0A379B2N3</accession>
<proteinExistence type="predicted"/>
<dbReference type="InterPro" id="IPR001173">
    <property type="entry name" value="Glyco_trans_2-like"/>
</dbReference>
<dbReference type="SUPFAM" id="SSF53448">
    <property type="entry name" value="Nucleotide-diphospho-sugar transferases"/>
    <property type="match status" value="1"/>
</dbReference>
<dbReference type="GO" id="GO:0050501">
    <property type="term" value="F:hyaluronan synthase activity"/>
    <property type="evidence" value="ECO:0007669"/>
    <property type="project" value="UniProtKB-EC"/>
</dbReference>
<reference evidence="4 5" key="1">
    <citation type="submission" date="2018-06" db="EMBL/GenBank/DDBJ databases">
        <authorList>
            <consortium name="Pathogen Informatics"/>
            <person name="Doyle S."/>
        </authorList>
    </citation>
    <scope>NUCLEOTIDE SEQUENCE [LARGE SCALE GENOMIC DNA]</scope>
    <source>
        <strain evidence="4 5">NCTC10699</strain>
    </source>
</reference>
<organism evidence="4 5">
    <name type="scientific">[Pasteurella] mairii</name>
    <dbReference type="NCBI Taxonomy" id="757"/>
    <lineage>
        <taxon>Bacteria</taxon>
        <taxon>Pseudomonadati</taxon>
        <taxon>Pseudomonadota</taxon>
        <taxon>Gammaproteobacteria</taxon>
        <taxon>Pasteurellales</taxon>
        <taxon>Pasteurellaceae</taxon>
    </lineage>
</organism>
<dbReference type="EC" id="2.4.1.212" evidence="4"/>
<evidence type="ECO:0000256" key="1">
    <source>
        <dbReference type="ARBA" id="ARBA00022676"/>
    </source>
</evidence>
<dbReference type="Gene3D" id="3.90.550.10">
    <property type="entry name" value="Spore Coat Polysaccharide Biosynthesis Protein SpsA, Chain A"/>
    <property type="match status" value="1"/>
</dbReference>
<keyword evidence="2 4" id="KW-0808">Transferase</keyword>
<dbReference type="AlphaFoldDB" id="A0A379B2N3"/>
<keyword evidence="5" id="KW-1185">Reference proteome</keyword>
<dbReference type="InterPro" id="IPR029044">
    <property type="entry name" value="Nucleotide-diphossugar_trans"/>
</dbReference>
<gene>
    <name evidence="4" type="primary">hyaD_2</name>
    <name evidence="4" type="ORF">NCTC10699_00346</name>
</gene>
<keyword evidence="1 4" id="KW-0328">Glycosyltransferase</keyword>
<evidence type="ECO:0000313" key="5">
    <source>
        <dbReference type="Proteomes" id="UP000254280"/>
    </source>
</evidence>
<dbReference type="PANTHER" id="PTHR22916">
    <property type="entry name" value="GLYCOSYLTRANSFERASE"/>
    <property type="match status" value="1"/>
</dbReference>
<dbReference type="CDD" id="cd00761">
    <property type="entry name" value="Glyco_tranf_GTA_type"/>
    <property type="match status" value="1"/>
</dbReference>
<dbReference type="OrthoDB" id="9811884at2"/>
<sequence length="341" mass="40126">MMISIVVPIYNSEEYLVDCIESLINQTYKNIEIILVNDGSTDNSLTICEKYSQQYDFIKLINKVNSGVSDARNSGILVAKSELIMFVDSDDYVSTRLCETLIENYNDEDILFCQYIKFKENKGKKDFLSEYENIDNLDNIHLVSDLNKSLFEKMYDRLFFNTPVCKIYKKSKINYLFDSEVSLGEDLLFNLNYLVSCRTIKFVNKNLYFYRVGNFNSLSTRFSEHRLKDVNYIFSNAINIFSTILGDKYHEDKVKLRYLEDYAVSIKKMLSCPALSYQDKVSKLSEYRSDYPLEDNFICLIKELDFQYQFFLFLYLYKIDSILLLTTKLFNILKNIKIKGV</sequence>
<feature type="domain" description="Glycosyltransferase 2-like" evidence="3">
    <location>
        <begin position="4"/>
        <end position="174"/>
    </location>
</feature>
<evidence type="ECO:0000256" key="2">
    <source>
        <dbReference type="ARBA" id="ARBA00022679"/>
    </source>
</evidence>
<name>A0A379B2N3_9PAST</name>
<evidence type="ECO:0000259" key="3">
    <source>
        <dbReference type="Pfam" id="PF00535"/>
    </source>
</evidence>